<keyword evidence="2" id="KW-1185">Reference proteome</keyword>
<dbReference type="AlphaFoldDB" id="A0A9E7EA84"/>
<dbReference type="EMBL" id="CP097502">
    <property type="protein sequence ID" value="URD72348.1"/>
    <property type="molecule type" value="Genomic_DNA"/>
</dbReference>
<evidence type="ECO:0000313" key="1">
    <source>
        <dbReference type="EMBL" id="URD72348.1"/>
    </source>
</evidence>
<accession>A0A9E7EA84</accession>
<reference evidence="1" key="1">
    <citation type="submission" date="2022-05" db="EMBL/GenBank/DDBJ databases">
        <title>The Musa troglodytarum L. genome provides insights into the mechanism of non-climacteric behaviour and enrichment of carotenoids.</title>
        <authorList>
            <person name="Wang J."/>
        </authorList>
    </citation>
    <scope>NUCLEOTIDE SEQUENCE</scope>
    <source>
        <tissue evidence="1">Leaf</tissue>
    </source>
</reference>
<evidence type="ECO:0000313" key="2">
    <source>
        <dbReference type="Proteomes" id="UP001055439"/>
    </source>
</evidence>
<organism evidence="1 2">
    <name type="scientific">Musa troglodytarum</name>
    <name type="common">fe'i banana</name>
    <dbReference type="NCBI Taxonomy" id="320322"/>
    <lineage>
        <taxon>Eukaryota</taxon>
        <taxon>Viridiplantae</taxon>
        <taxon>Streptophyta</taxon>
        <taxon>Embryophyta</taxon>
        <taxon>Tracheophyta</taxon>
        <taxon>Spermatophyta</taxon>
        <taxon>Magnoliopsida</taxon>
        <taxon>Liliopsida</taxon>
        <taxon>Zingiberales</taxon>
        <taxon>Musaceae</taxon>
        <taxon>Musa</taxon>
    </lineage>
</organism>
<sequence>MGHYRPTGRYFQIRLTSHCLVEKMNLYSHYSMMTVGLAVPNVCLAGHLSFKEAAGILLPLGRKVVSHGLSISLRNGIHPGSMPQRLMGTDCNSLASTLIQILSWEAVEEAYLGFAAP</sequence>
<dbReference type="Proteomes" id="UP001055439">
    <property type="component" value="Chromosome 1"/>
</dbReference>
<gene>
    <name evidence="1" type="ORF">MUK42_24290</name>
</gene>
<name>A0A9E7EA84_9LILI</name>
<protein>
    <submittedName>
        <fullName evidence="1">Uncharacterized protein</fullName>
    </submittedName>
</protein>
<proteinExistence type="predicted"/>